<dbReference type="PANTHER" id="PTHR42928:SF5">
    <property type="entry name" value="BLR1237 PROTEIN"/>
    <property type="match status" value="1"/>
</dbReference>
<evidence type="ECO:0000256" key="1">
    <source>
        <dbReference type="ARBA" id="ARBA00006987"/>
    </source>
</evidence>
<name>A0ABT4ZJG0_9RHOB</name>
<organism evidence="3 4">
    <name type="scientific">Paracoccus onchidii</name>
    <dbReference type="NCBI Taxonomy" id="3017813"/>
    <lineage>
        <taxon>Bacteria</taxon>
        <taxon>Pseudomonadati</taxon>
        <taxon>Pseudomonadota</taxon>
        <taxon>Alphaproteobacteria</taxon>
        <taxon>Rhodobacterales</taxon>
        <taxon>Paracoccaceae</taxon>
        <taxon>Paracoccus</taxon>
    </lineage>
</organism>
<proteinExistence type="inferred from homology"/>
<accession>A0ABT4ZJG0</accession>
<dbReference type="CDD" id="cd07012">
    <property type="entry name" value="PBP2_Bug_TTT"/>
    <property type="match status" value="1"/>
</dbReference>
<sequence length="315" mass="32654">MKILSTLGCAAVVAATGATAVLAEYPEKPIEVIVPFGAGSNSDTSGRLLINAMRKAMGADLVPINVDGAGGTIGIAQMARSKPDGYRIGYAPIATVTVQPNLRPLPYDNTSLAPVCMVANNPTAISVAPDSPYNSVQDLIDAAKSGEQIIAVGGAPGSMPHITQAALANAYGVTFTYLPAGGGGKAATALLGGEATLAADAAAMVSQYDLKPLAIASAERTEMLPDVPTLTELGHDVSLSVWFGLFAPKDTPEEILDQLSSACGQAVEDPEFVKGMTAANYTLQYLDRTTFAQFYEEEYARSRDLLPTIGVAVKD</sequence>
<evidence type="ECO:0000313" key="4">
    <source>
        <dbReference type="Proteomes" id="UP001165641"/>
    </source>
</evidence>
<comment type="similarity">
    <text evidence="1">Belongs to the UPF0065 (bug) family.</text>
</comment>
<feature type="chain" id="PRO_5046389804" evidence="2">
    <location>
        <begin position="21"/>
        <end position="315"/>
    </location>
</feature>
<reference evidence="3" key="1">
    <citation type="submission" date="2022-12" db="EMBL/GenBank/DDBJ databases">
        <title>Paracoccus onchidii sp. nov., isolated from a marine invertebrate from the South China Sea.</title>
        <authorList>
            <person name="Xu S."/>
            <person name="Liu Z."/>
            <person name="Xu Y."/>
        </authorList>
    </citation>
    <scope>NUCLEOTIDE SEQUENCE</scope>
    <source>
        <strain evidence="3">Z330</strain>
    </source>
</reference>
<feature type="signal peptide" evidence="2">
    <location>
        <begin position="1"/>
        <end position="20"/>
    </location>
</feature>
<dbReference type="Pfam" id="PF03401">
    <property type="entry name" value="TctC"/>
    <property type="match status" value="1"/>
</dbReference>
<protein>
    <submittedName>
        <fullName evidence="3">Tripartite tricarboxylate transporter substrate binding protein</fullName>
    </submittedName>
</protein>
<comment type="caution">
    <text evidence="3">The sequence shown here is derived from an EMBL/GenBank/DDBJ whole genome shotgun (WGS) entry which is preliminary data.</text>
</comment>
<evidence type="ECO:0000313" key="3">
    <source>
        <dbReference type="EMBL" id="MDB6179504.1"/>
    </source>
</evidence>
<dbReference type="EMBL" id="JAQBIE010000038">
    <property type="protein sequence ID" value="MDB6179504.1"/>
    <property type="molecule type" value="Genomic_DNA"/>
</dbReference>
<gene>
    <name evidence="3" type="ORF">PAF17_18660</name>
</gene>
<dbReference type="PIRSF" id="PIRSF017082">
    <property type="entry name" value="YflP"/>
    <property type="match status" value="1"/>
</dbReference>
<dbReference type="PANTHER" id="PTHR42928">
    <property type="entry name" value="TRICARBOXYLATE-BINDING PROTEIN"/>
    <property type="match status" value="1"/>
</dbReference>
<dbReference type="Gene3D" id="3.40.190.150">
    <property type="entry name" value="Bordetella uptake gene, domain 1"/>
    <property type="match status" value="1"/>
</dbReference>
<dbReference type="RefSeq" id="WP_271890601.1">
    <property type="nucleotide sequence ID" value="NZ_JAQBIE010000038.1"/>
</dbReference>
<dbReference type="Proteomes" id="UP001165641">
    <property type="component" value="Unassembled WGS sequence"/>
</dbReference>
<keyword evidence="4" id="KW-1185">Reference proteome</keyword>
<keyword evidence="2" id="KW-0732">Signal</keyword>
<dbReference type="InterPro" id="IPR042100">
    <property type="entry name" value="Bug_dom1"/>
</dbReference>
<dbReference type="SUPFAM" id="SSF53850">
    <property type="entry name" value="Periplasmic binding protein-like II"/>
    <property type="match status" value="1"/>
</dbReference>
<dbReference type="Gene3D" id="3.40.190.10">
    <property type="entry name" value="Periplasmic binding protein-like II"/>
    <property type="match status" value="1"/>
</dbReference>
<evidence type="ECO:0000256" key="2">
    <source>
        <dbReference type="SAM" id="SignalP"/>
    </source>
</evidence>
<dbReference type="InterPro" id="IPR005064">
    <property type="entry name" value="BUG"/>
</dbReference>